<dbReference type="PROSITE" id="PS00901">
    <property type="entry name" value="CYS_SYNTHASE"/>
    <property type="match status" value="1"/>
</dbReference>
<dbReference type="CDD" id="cd01561">
    <property type="entry name" value="CBS_like"/>
    <property type="match status" value="1"/>
</dbReference>
<gene>
    <name evidence="4" type="ORF">CEPID_00035</name>
</gene>
<dbReference type="PATRIC" id="fig|1050174.4.peg.9"/>
<evidence type="ECO:0000259" key="3">
    <source>
        <dbReference type="Pfam" id="PF00291"/>
    </source>
</evidence>
<dbReference type="PANTHER" id="PTHR10314">
    <property type="entry name" value="CYSTATHIONINE BETA-SYNTHASE"/>
    <property type="match status" value="1"/>
</dbReference>
<dbReference type="RefSeq" id="WP_047239236.1">
    <property type="nucleotide sequence ID" value="NZ_CP011541.1"/>
</dbReference>
<dbReference type="InterPro" id="IPR001926">
    <property type="entry name" value="TrpB-like_PALP"/>
</dbReference>
<sequence length="323" mass="34291">MKIPQGPCESIADTLGNTPLVALGNFPLENLTAWAKLEQFNPGGSAKDRTAHAMVKAADIKPGAMVIESSSGNLGLALSREATLGKWDFHCVVDQRANKATVAYMRAMGATIHALTKPDPETGDWLMARRNKVAELLQQHPEAINLDQYSNPAAFTAHAQGTMREIHAQLGFAPDYLLVAVSTTGTVGGCLRYIAEHQLPTQVIAVDAEGSVLFDGLRGTRHLPGFGAGVVPELSESVNPHRVMRVADVASISAARRLARTTSILPGASGGAVIAALQKLDAEASGTAVVVLHDGGNAYLETIYRDDWVRENLGEEALEEING</sequence>
<dbReference type="InterPro" id="IPR001216">
    <property type="entry name" value="P-phosphate_BS"/>
</dbReference>
<proteinExistence type="predicted"/>
<organism evidence="4 5">
    <name type="scientific">Corynebacterium epidermidicanis</name>
    <dbReference type="NCBI Taxonomy" id="1050174"/>
    <lineage>
        <taxon>Bacteria</taxon>
        <taxon>Bacillati</taxon>
        <taxon>Actinomycetota</taxon>
        <taxon>Actinomycetes</taxon>
        <taxon>Mycobacteriales</taxon>
        <taxon>Corynebacteriaceae</taxon>
        <taxon>Corynebacterium</taxon>
    </lineage>
</organism>
<reference evidence="4 5" key="1">
    <citation type="submission" date="2015-05" db="EMBL/GenBank/DDBJ databases">
        <title>Complete genome sequence of Corynebacterium epidermidicanis DSM 45586, isolated from the skin of a dog suffering from pruritus.</title>
        <authorList>
            <person name="Ruckert C."/>
            <person name="Albersmeier A."/>
            <person name="Winkler A."/>
            <person name="Tauch A."/>
        </authorList>
    </citation>
    <scope>NUCLEOTIDE SEQUENCE [LARGE SCALE GENOMIC DNA]</scope>
    <source>
        <strain evidence="4 5">DSM 45586</strain>
    </source>
</reference>
<dbReference type="Proteomes" id="UP000035368">
    <property type="component" value="Chromosome"/>
</dbReference>
<dbReference type="GO" id="GO:0004124">
    <property type="term" value="F:cysteine synthase activity"/>
    <property type="evidence" value="ECO:0007669"/>
    <property type="project" value="UniProtKB-EC"/>
</dbReference>
<dbReference type="EMBL" id="CP011541">
    <property type="protein sequence ID" value="AKK01905.1"/>
    <property type="molecule type" value="Genomic_DNA"/>
</dbReference>
<dbReference type="OrthoDB" id="5176350at2"/>
<keyword evidence="4" id="KW-0808">Transferase</keyword>
<evidence type="ECO:0000313" key="4">
    <source>
        <dbReference type="EMBL" id="AKK01905.1"/>
    </source>
</evidence>
<dbReference type="STRING" id="1050174.CEPID_00035"/>
<evidence type="ECO:0000256" key="2">
    <source>
        <dbReference type="ARBA" id="ARBA00022898"/>
    </source>
</evidence>
<accession>A0A0G3GMY1</accession>
<keyword evidence="5" id="KW-1185">Reference proteome</keyword>
<dbReference type="GO" id="GO:0006535">
    <property type="term" value="P:cysteine biosynthetic process from serine"/>
    <property type="evidence" value="ECO:0007669"/>
    <property type="project" value="InterPro"/>
</dbReference>
<evidence type="ECO:0000313" key="5">
    <source>
        <dbReference type="Proteomes" id="UP000035368"/>
    </source>
</evidence>
<feature type="domain" description="Tryptophan synthase beta chain-like PALP" evidence="3">
    <location>
        <begin position="12"/>
        <end position="293"/>
    </location>
</feature>
<evidence type="ECO:0000256" key="1">
    <source>
        <dbReference type="ARBA" id="ARBA00001933"/>
    </source>
</evidence>
<keyword evidence="2" id="KW-0663">Pyridoxal phosphate</keyword>
<dbReference type="Pfam" id="PF00291">
    <property type="entry name" value="PALP"/>
    <property type="match status" value="1"/>
</dbReference>
<dbReference type="AlphaFoldDB" id="A0A0G3GMY1"/>
<comment type="cofactor">
    <cofactor evidence="1">
        <name>pyridoxal 5'-phosphate</name>
        <dbReference type="ChEBI" id="CHEBI:597326"/>
    </cofactor>
</comment>
<protein>
    <submittedName>
        <fullName evidence="4">Cysteine synthase</fullName>
        <ecNumber evidence="4">2.5.1.47</ecNumber>
    </submittedName>
</protein>
<dbReference type="KEGG" id="cei:CEPID_00035"/>
<dbReference type="InterPro" id="IPR050214">
    <property type="entry name" value="Cys_Synth/Cystath_Beta-Synth"/>
</dbReference>
<dbReference type="EC" id="2.5.1.47" evidence="4"/>
<dbReference type="InterPro" id="IPR036052">
    <property type="entry name" value="TrpB-like_PALP_sf"/>
</dbReference>
<name>A0A0G3GMY1_9CORY</name>
<dbReference type="Gene3D" id="3.40.50.1100">
    <property type="match status" value="2"/>
</dbReference>
<dbReference type="SUPFAM" id="SSF53686">
    <property type="entry name" value="Tryptophan synthase beta subunit-like PLP-dependent enzymes"/>
    <property type="match status" value="1"/>
</dbReference>